<comment type="caution">
    <text evidence="2">The sequence shown here is derived from an EMBL/GenBank/DDBJ whole genome shotgun (WGS) entry which is preliminary data.</text>
</comment>
<feature type="transmembrane region" description="Helical" evidence="1">
    <location>
        <begin position="43"/>
        <end position="63"/>
    </location>
</feature>
<keyword evidence="1" id="KW-0812">Transmembrane</keyword>
<evidence type="ECO:0000313" key="2">
    <source>
        <dbReference type="EMBL" id="NGN63507.1"/>
    </source>
</evidence>
<keyword evidence="1" id="KW-1133">Transmembrane helix</keyword>
<gene>
    <name evidence="2" type="ORF">G5C51_06260</name>
</gene>
<dbReference type="Proteomes" id="UP000481583">
    <property type="component" value="Unassembled WGS sequence"/>
</dbReference>
<dbReference type="RefSeq" id="WP_165233035.1">
    <property type="nucleotide sequence ID" value="NZ_JAAKZV010000016.1"/>
</dbReference>
<name>A0A6G4TWT7_9ACTN</name>
<reference evidence="2 3" key="1">
    <citation type="submission" date="2020-02" db="EMBL/GenBank/DDBJ databases">
        <title>Whole-genome analyses of novel actinobacteria.</title>
        <authorList>
            <person name="Sahin N."/>
        </authorList>
    </citation>
    <scope>NUCLEOTIDE SEQUENCE [LARGE SCALE GENOMIC DNA]</scope>
    <source>
        <strain evidence="2 3">A7024</strain>
    </source>
</reference>
<protein>
    <recommendedName>
        <fullName evidence="4">Integral membrane protein</fullName>
    </recommendedName>
</protein>
<keyword evidence="3" id="KW-1185">Reference proteome</keyword>
<dbReference type="AlphaFoldDB" id="A0A6G4TWT7"/>
<dbReference type="EMBL" id="JAAKZV010000016">
    <property type="protein sequence ID" value="NGN63507.1"/>
    <property type="molecule type" value="Genomic_DNA"/>
</dbReference>
<evidence type="ECO:0000313" key="3">
    <source>
        <dbReference type="Proteomes" id="UP000481583"/>
    </source>
</evidence>
<organism evidence="2 3">
    <name type="scientific">Streptomyces coryli</name>
    <dbReference type="NCBI Taxonomy" id="1128680"/>
    <lineage>
        <taxon>Bacteria</taxon>
        <taxon>Bacillati</taxon>
        <taxon>Actinomycetota</taxon>
        <taxon>Actinomycetes</taxon>
        <taxon>Kitasatosporales</taxon>
        <taxon>Streptomycetaceae</taxon>
        <taxon>Streptomyces</taxon>
    </lineage>
</organism>
<sequence>MKGILSFLSLLLVVAGLQGIVHEAFDKWIPFLGFTRFVYVDGYEIYISIALLVLGAAVGALAAKAPAD</sequence>
<proteinExistence type="predicted"/>
<accession>A0A6G4TWT7</accession>
<evidence type="ECO:0000256" key="1">
    <source>
        <dbReference type="SAM" id="Phobius"/>
    </source>
</evidence>
<keyword evidence="1" id="KW-0472">Membrane</keyword>
<evidence type="ECO:0008006" key="4">
    <source>
        <dbReference type="Google" id="ProtNLM"/>
    </source>
</evidence>